<dbReference type="InParanoid" id="D7FKP1"/>
<name>D7FKP1_ECTSI</name>
<evidence type="ECO:0000313" key="2">
    <source>
        <dbReference type="Proteomes" id="UP000002630"/>
    </source>
</evidence>
<accession>D7FKP1</accession>
<dbReference type="AlphaFoldDB" id="D7FKP1"/>
<gene>
    <name evidence="1" type="ORF">Esi_1468_0001</name>
</gene>
<evidence type="ECO:0000313" key="1">
    <source>
        <dbReference type="EMBL" id="CBJ34207.1"/>
    </source>
</evidence>
<dbReference type="EMBL" id="FN649760">
    <property type="protein sequence ID" value="CBJ34207.1"/>
    <property type="molecule type" value="Genomic_DNA"/>
</dbReference>
<protein>
    <submittedName>
        <fullName evidence="1">Uncharacterized protein</fullName>
    </submittedName>
</protein>
<reference evidence="1 2" key="1">
    <citation type="journal article" date="2010" name="Nature">
        <title>The Ectocarpus genome and the independent evolution of multicellularity in brown algae.</title>
        <authorList>
            <person name="Cock J.M."/>
            <person name="Sterck L."/>
            <person name="Rouze P."/>
            <person name="Scornet D."/>
            <person name="Allen A.E."/>
            <person name="Amoutzias G."/>
            <person name="Anthouard V."/>
            <person name="Artiguenave F."/>
            <person name="Aury J.M."/>
            <person name="Badger J.H."/>
            <person name="Beszteri B."/>
            <person name="Billiau K."/>
            <person name="Bonnet E."/>
            <person name="Bothwell J.H."/>
            <person name="Bowler C."/>
            <person name="Boyen C."/>
            <person name="Brownlee C."/>
            <person name="Carrano C.J."/>
            <person name="Charrier B."/>
            <person name="Cho G.Y."/>
            <person name="Coelho S.M."/>
            <person name="Collen J."/>
            <person name="Corre E."/>
            <person name="Da Silva C."/>
            <person name="Delage L."/>
            <person name="Delaroque N."/>
            <person name="Dittami S.M."/>
            <person name="Doulbeau S."/>
            <person name="Elias M."/>
            <person name="Farnham G."/>
            <person name="Gachon C.M."/>
            <person name="Gschloessl B."/>
            <person name="Heesch S."/>
            <person name="Jabbari K."/>
            <person name="Jubin C."/>
            <person name="Kawai H."/>
            <person name="Kimura K."/>
            <person name="Kloareg B."/>
            <person name="Kupper F.C."/>
            <person name="Lang D."/>
            <person name="Le Bail A."/>
            <person name="Leblanc C."/>
            <person name="Lerouge P."/>
            <person name="Lohr M."/>
            <person name="Lopez P.J."/>
            <person name="Martens C."/>
            <person name="Maumus F."/>
            <person name="Michel G."/>
            <person name="Miranda-Saavedra D."/>
            <person name="Morales J."/>
            <person name="Moreau H."/>
            <person name="Motomura T."/>
            <person name="Nagasato C."/>
            <person name="Napoli C.A."/>
            <person name="Nelson D.R."/>
            <person name="Nyvall-Collen P."/>
            <person name="Peters A.F."/>
            <person name="Pommier C."/>
            <person name="Potin P."/>
            <person name="Poulain J."/>
            <person name="Quesneville H."/>
            <person name="Read B."/>
            <person name="Rensing S.A."/>
            <person name="Ritter A."/>
            <person name="Rousvoal S."/>
            <person name="Samanta M."/>
            <person name="Samson G."/>
            <person name="Schroeder D.C."/>
            <person name="Segurens B."/>
            <person name="Strittmatter M."/>
            <person name="Tonon T."/>
            <person name="Tregear J.W."/>
            <person name="Valentin K."/>
            <person name="von Dassow P."/>
            <person name="Yamagishi T."/>
            <person name="Van de Peer Y."/>
            <person name="Wincker P."/>
        </authorList>
    </citation>
    <scope>NUCLEOTIDE SEQUENCE [LARGE SCALE GENOMIC DNA]</scope>
    <source>
        <strain evidence="2">Ec32 / CCAP1310/4</strain>
    </source>
</reference>
<dbReference type="STRING" id="2880.D7FKP1"/>
<dbReference type="OrthoDB" id="424753at2759"/>
<dbReference type="eggNOG" id="ENOG502ST0Y">
    <property type="taxonomic scope" value="Eukaryota"/>
</dbReference>
<keyword evidence="2" id="KW-1185">Reference proteome</keyword>
<organism evidence="1 2">
    <name type="scientific">Ectocarpus siliculosus</name>
    <name type="common">Brown alga</name>
    <name type="synonym">Conferva siliculosa</name>
    <dbReference type="NCBI Taxonomy" id="2880"/>
    <lineage>
        <taxon>Eukaryota</taxon>
        <taxon>Sar</taxon>
        <taxon>Stramenopiles</taxon>
        <taxon>Ochrophyta</taxon>
        <taxon>PX clade</taxon>
        <taxon>Phaeophyceae</taxon>
        <taxon>Ectocarpales</taxon>
        <taxon>Ectocarpaceae</taxon>
        <taxon>Ectocarpus</taxon>
    </lineage>
</organism>
<proteinExistence type="predicted"/>
<dbReference type="Proteomes" id="UP000002630">
    <property type="component" value="Unassembled WGS sequence"/>
</dbReference>
<sequence length="259" mass="29812">MASTSTGQTTHRNIHKRRVCRRFNVALIPIFLPRNIQILDNESVFRGAFREELMCMMHFQILVLLSAEARLQREGILFRKFLKENHFKLLSNGIVPPNAVFSSASFASVNIPMMAVWLTGLTGEERERFQALRRKFSEIQSDRDRAVIEADEACDKAAAELEKGREARSNKMAAKQRETFARRRAERADAWTEQLAIQDQQMFASLRAQWLKHDNVTVHPTHKVCVPTLLLNSPLSSWSPFPTSHISERGCGDRRYLFQ</sequence>